<dbReference type="FunFam" id="3.40.50.1820:FF:000051">
    <property type="entry name" value="(S)-hydroxynitrile lyase"/>
    <property type="match status" value="1"/>
</dbReference>
<dbReference type="SUPFAM" id="SSF53474">
    <property type="entry name" value="alpha/beta-Hydrolases"/>
    <property type="match status" value="1"/>
</dbReference>
<evidence type="ECO:0000313" key="3">
    <source>
        <dbReference type="Proteomes" id="UP001311915"/>
    </source>
</evidence>
<proteinExistence type="predicted"/>
<dbReference type="InterPro" id="IPR045889">
    <property type="entry name" value="MES/HNL"/>
</dbReference>
<gene>
    <name evidence="2" type="ORF">R3W88_027484</name>
</gene>
<sequence length="300" mass="33401">MCTFFKRRKTKDMEKNKFFLTSVVVLVLVLPYANATLSVPKAKKHFVLVHGGCHGAWSWYKIVALMRSSGHNVTALDLGASGINPKQALEIPHYSDYLSPLMEFMASIPAHEKVVLVGHNFGGFAISKAMESFPEKISVSVFITALMPGPTLNASTVYTQAFASTGVVSALDNRVTYDNGPKNPPTTFSYGPNYLQAFLYQLSPITDLALATTLVRPVYLYSVKDVSNEIVLSRKRYGSVKRVFIVAADDKLIKKEFQKWMIEKNPPNEVEVIQGSDQMTMMSKPLQLFTNLQSIANKYN</sequence>
<evidence type="ECO:0000259" key="1">
    <source>
        <dbReference type="Pfam" id="PF12697"/>
    </source>
</evidence>
<dbReference type="PANTHER" id="PTHR10992:SF1058">
    <property type="entry name" value="AB HYDROLASE-1 DOMAIN-CONTAINING PROTEIN"/>
    <property type="match status" value="1"/>
</dbReference>
<feature type="domain" description="AB hydrolase-1" evidence="1">
    <location>
        <begin position="46"/>
        <end position="287"/>
    </location>
</feature>
<dbReference type="GO" id="GO:0080031">
    <property type="term" value="F:methyl salicylate esterase activity"/>
    <property type="evidence" value="ECO:0007669"/>
    <property type="project" value="TreeGrafter"/>
</dbReference>
<protein>
    <recommendedName>
        <fullName evidence="1">AB hydrolase-1 domain-containing protein</fullName>
    </recommendedName>
</protein>
<dbReference type="InterPro" id="IPR000073">
    <property type="entry name" value="AB_hydrolase_1"/>
</dbReference>
<dbReference type="AlphaFoldDB" id="A0AAV9LG52"/>
<keyword evidence="3" id="KW-1185">Reference proteome</keyword>
<dbReference type="GO" id="GO:0009696">
    <property type="term" value="P:salicylic acid metabolic process"/>
    <property type="evidence" value="ECO:0007669"/>
    <property type="project" value="TreeGrafter"/>
</dbReference>
<dbReference type="GO" id="GO:0009694">
    <property type="term" value="P:jasmonic acid metabolic process"/>
    <property type="evidence" value="ECO:0007669"/>
    <property type="project" value="TreeGrafter"/>
</dbReference>
<dbReference type="Proteomes" id="UP001311915">
    <property type="component" value="Unassembled WGS sequence"/>
</dbReference>
<reference evidence="2 3" key="1">
    <citation type="submission" date="2023-10" db="EMBL/GenBank/DDBJ databases">
        <title>Genome-Wide Identification Analysis in wild type Solanum Pinnatisectum Reveals Some Genes Defensing Phytophthora Infestans.</title>
        <authorList>
            <person name="Sun C."/>
        </authorList>
    </citation>
    <scope>NUCLEOTIDE SEQUENCE [LARGE SCALE GENOMIC DNA]</scope>
    <source>
        <strain evidence="2">LQN</strain>
        <tissue evidence="2">Leaf</tissue>
    </source>
</reference>
<dbReference type="Gene3D" id="3.40.50.1820">
    <property type="entry name" value="alpha/beta hydrolase"/>
    <property type="match status" value="1"/>
</dbReference>
<dbReference type="GO" id="GO:0080030">
    <property type="term" value="F:methyl indole-3-acetate esterase activity"/>
    <property type="evidence" value="ECO:0007669"/>
    <property type="project" value="TreeGrafter"/>
</dbReference>
<comment type="caution">
    <text evidence="2">The sequence shown here is derived from an EMBL/GenBank/DDBJ whole genome shotgun (WGS) entry which is preliminary data.</text>
</comment>
<dbReference type="GO" id="GO:0080032">
    <property type="term" value="F:methyl jasmonate esterase activity"/>
    <property type="evidence" value="ECO:0007669"/>
    <property type="project" value="TreeGrafter"/>
</dbReference>
<name>A0AAV9LG52_9SOLN</name>
<dbReference type="Pfam" id="PF12697">
    <property type="entry name" value="Abhydrolase_6"/>
    <property type="match status" value="1"/>
</dbReference>
<dbReference type="PANTHER" id="PTHR10992">
    <property type="entry name" value="METHYLESTERASE FAMILY MEMBER"/>
    <property type="match status" value="1"/>
</dbReference>
<accession>A0AAV9LG52</accession>
<dbReference type="InterPro" id="IPR029058">
    <property type="entry name" value="AB_hydrolase_fold"/>
</dbReference>
<organism evidence="2 3">
    <name type="scientific">Solanum pinnatisectum</name>
    <name type="common">tansyleaf nightshade</name>
    <dbReference type="NCBI Taxonomy" id="50273"/>
    <lineage>
        <taxon>Eukaryota</taxon>
        <taxon>Viridiplantae</taxon>
        <taxon>Streptophyta</taxon>
        <taxon>Embryophyta</taxon>
        <taxon>Tracheophyta</taxon>
        <taxon>Spermatophyta</taxon>
        <taxon>Magnoliopsida</taxon>
        <taxon>eudicotyledons</taxon>
        <taxon>Gunneridae</taxon>
        <taxon>Pentapetalae</taxon>
        <taxon>asterids</taxon>
        <taxon>lamiids</taxon>
        <taxon>Solanales</taxon>
        <taxon>Solanaceae</taxon>
        <taxon>Solanoideae</taxon>
        <taxon>Solaneae</taxon>
        <taxon>Solanum</taxon>
    </lineage>
</organism>
<evidence type="ECO:0000313" key="2">
    <source>
        <dbReference type="EMBL" id="KAK4724705.1"/>
    </source>
</evidence>
<dbReference type="EMBL" id="JAWPEI010000006">
    <property type="protein sequence ID" value="KAK4724705.1"/>
    <property type="molecule type" value="Genomic_DNA"/>
</dbReference>